<protein>
    <submittedName>
        <fullName evidence="1">RidA family protein</fullName>
    </submittedName>
</protein>
<dbReference type="Proteomes" id="UP000318864">
    <property type="component" value="Unassembled WGS sequence"/>
</dbReference>
<evidence type="ECO:0000313" key="2">
    <source>
        <dbReference type="Proteomes" id="UP000318864"/>
    </source>
</evidence>
<gene>
    <name evidence="1" type="ORF">D8Y22_11305</name>
</gene>
<name>A0A4V3VL88_9EURY</name>
<dbReference type="EMBL" id="RBZW01000027">
    <property type="protein sequence ID" value="THE64697.1"/>
    <property type="molecule type" value="Genomic_DNA"/>
</dbReference>
<keyword evidence="2" id="KW-1185">Reference proteome</keyword>
<dbReference type="SUPFAM" id="SSF55298">
    <property type="entry name" value="YjgF-like"/>
    <property type="match status" value="1"/>
</dbReference>
<accession>A0A4V3VL88</accession>
<proteinExistence type="predicted"/>
<evidence type="ECO:0000313" key="1">
    <source>
        <dbReference type="EMBL" id="THE64697.1"/>
    </source>
</evidence>
<dbReference type="CDD" id="cd00448">
    <property type="entry name" value="YjgF_YER057c_UK114_family"/>
    <property type="match status" value="1"/>
</dbReference>
<reference evidence="1 2" key="1">
    <citation type="submission" date="2018-10" db="EMBL/GenBank/DDBJ databases">
        <title>Natronolimnobius sp. XQ-INN 246 isolated from Inner Mongolia Autonomous Region of China.</title>
        <authorList>
            <person name="Xue Q."/>
        </authorList>
    </citation>
    <scope>NUCLEOTIDE SEQUENCE [LARGE SCALE GENOMIC DNA]</scope>
    <source>
        <strain evidence="1 2">XQ-INN 246</strain>
    </source>
</reference>
<dbReference type="AlphaFoldDB" id="A0A4V3VL88"/>
<sequence>MMMEDGALDSYRAGREDFYDDPEHYPASTLVEVDSLVLAGAMVEVDAEAIIPDDGWDAETQR</sequence>
<dbReference type="Gene3D" id="3.30.1330.40">
    <property type="entry name" value="RutC-like"/>
    <property type="match status" value="1"/>
</dbReference>
<comment type="caution">
    <text evidence="1">The sequence shown here is derived from an EMBL/GenBank/DDBJ whole genome shotgun (WGS) entry which is preliminary data.</text>
</comment>
<organism evidence="1 2">
    <name type="scientific">Salinadaptatus halalkaliphilus</name>
    <dbReference type="NCBI Taxonomy" id="2419781"/>
    <lineage>
        <taxon>Archaea</taxon>
        <taxon>Methanobacteriati</taxon>
        <taxon>Methanobacteriota</taxon>
        <taxon>Stenosarchaea group</taxon>
        <taxon>Halobacteria</taxon>
        <taxon>Halobacteriales</taxon>
        <taxon>Natrialbaceae</taxon>
        <taxon>Salinadaptatus</taxon>
    </lineage>
</organism>
<dbReference type="InterPro" id="IPR035959">
    <property type="entry name" value="RutC-like_sf"/>
</dbReference>